<dbReference type="GO" id="GO:0005524">
    <property type="term" value="F:ATP binding"/>
    <property type="evidence" value="ECO:0007669"/>
    <property type="project" value="UniProtKB-KW"/>
</dbReference>
<accession>A0A143PRJ0</accession>
<dbReference type="EMBL" id="CP015136">
    <property type="protein sequence ID" value="AMY11337.1"/>
    <property type="molecule type" value="Genomic_DNA"/>
</dbReference>
<dbReference type="SMART" id="SM00388">
    <property type="entry name" value="HisKA"/>
    <property type="match status" value="1"/>
</dbReference>
<evidence type="ECO:0000256" key="9">
    <source>
        <dbReference type="PROSITE-ProRule" id="PRU00169"/>
    </source>
</evidence>
<evidence type="ECO:0000256" key="1">
    <source>
        <dbReference type="ARBA" id="ARBA00000085"/>
    </source>
</evidence>
<feature type="domain" description="Response regulatory" evidence="12">
    <location>
        <begin position="579"/>
        <end position="695"/>
    </location>
</feature>
<dbReference type="GO" id="GO:0000155">
    <property type="term" value="F:phosphorelay sensor kinase activity"/>
    <property type="evidence" value="ECO:0007669"/>
    <property type="project" value="InterPro"/>
</dbReference>
<feature type="modified residue" description="4-aspartylphosphate" evidence="9">
    <location>
        <position position="630"/>
    </location>
</feature>
<evidence type="ECO:0000256" key="10">
    <source>
        <dbReference type="SAM" id="MobiDB-lite"/>
    </source>
</evidence>
<dbReference type="CDD" id="cd00156">
    <property type="entry name" value="REC"/>
    <property type="match status" value="1"/>
</dbReference>
<dbReference type="SMART" id="SM00091">
    <property type="entry name" value="PAS"/>
    <property type="match status" value="1"/>
</dbReference>
<feature type="domain" description="PAS" evidence="13">
    <location>
        <begin position="187"/>
        <end position="232"/>
    </location>
</feature>
<dbReference type="EC" id="2.7.13.3" evidence="2"/>
<evidence type="ECO:0000259" key="12">
    <source>
        <dbReference type="PROSITE" id="PS50110"/>
    </source>
</evidence>
<feature type="domain" description="Histidine kinase" evidence="11">
    <location>
        <begin position="335"/>
        <end position="557"/>
    </location>
</feature>
<dbReference type="Gene3D" id="3.30.450.20">
    <property type="entry name" value="PAS domain"/>
    <property type="match status" value="1"/>
</dbReference>
<dbReference type="PROSITE" id="PS50113">
    <property type="entry name" value="PAC"/>
    <property type="match status" value="1"/>
</dbReference>
<evidence type="ECO:0000256" key="4">
    <source>
        <dbReference type="ARBA" id="ARBA00022679"/>
    </source>
</evidence>
<organism evidence="15 16">
    <name type="scientific">Luteitalea pratensis</name>
    <dbReference type="NCBI Taxonomy" id="1855912"/>
    <lineage>
        <taxon>Bacteria</taxon>
        <taxon>Pseudomonadati</taxon>
        <taxon>Acidobacteriota</taxon>
        <taxon>Vicinamibacteria</taxon>
        <taxon>Vicinamibacterales</taxon>
        <taxon>Vicinamibacteraceae</taxon>
        <taxon>Luteitalea</taxon>
    </lineage>
</organism>
<evidence type="ECO:0000256" key="6">
    <source>
        <dbReference type="ARBA" id="ARBA00022777"/>
    </source>
</evidence>
<dbReference type="KEGG" id="abac:LuPra_04587"/>
<feature type="modified residue" description="4-aspartylphosphate" evidence="9">
    <location>
        <position position="104"/>
    </location>
</feature>
<gene>
    <name evidence="15" type="ORF">LuPra_04587</name>
</gene>
<dbReference type="SUPFAM" id="SSF47384">
    <property type="entry name" value="Homodimeric domain of signal transducing histidine kinase"/>
    <property type="match status" value="1"/>
</dbReference>
<keyword evidence="5" id="KW-0547">Nucleotide-binding</keyword>
<evidence type="ECO:0000256" key="3">
    <source>
        <dbReference type="ARBA" id="ARBA00022553"/>
    </source>
</evidence>
<reference evidence="15 16" key="1">
    <citation type="journal article" date="2016" name="Genome Announc.">
        <title>First Complete Genome Sequence of a Subdivision 6 Acidobacterium Strain.</title>
        <authorList>
            <person name="Huang S."/>
            <person name="Vieira S."/>
            <person name="Bunk B."/>
            <person name="Riedel T."/>
            <person name="Sproer C."/>
            <person name="Overmann J."/>
        </authorList>
    </citation>
    <scope>NUCLEOTIDE SEQUENCE [LARGE SCALE GENOMIC DNA]</scope>
    <source>
        <strain evidence="16">DSM 100886 HEG_-6_39</strain>
    </source>
</reference>
<dbReference type="Proteomes" id="UP000076079">
    <property type="component" value="Chromosome"/>
</dbReference>
<dbReference type="PROSITE" id="PS50109">
    <property type="entry name" value="HIS_KIN"/>
    <property type="match status" value="1"/>
</dbReference>
<dbReference type="SUPFAM" id="SSF52172">
    <property type="entry name" value="CheY-like"/>
    <property type="match status" value="2"/>
</dbReference>
<dbReference type="Gene3D" id="1.10.287.130">
    <property type="match status" value="1"/>
</dbReference>
<evidence type="ECO:0000256" key="8">
    <source>
        <dbReference type="ARBA" id="ARBA00023012"/>
    </source>
</evidence>
<keyword evidence="4" id="KW-0808">Transferase</keyword>
<dbReference type="Pfam" id="PF00072">
    <property type="entry name" value="Response_reg"/>
    <property type="match status" value="2"/>
</dbReference>
<dbReference type="InterPro" id="IPR003661">
    <property type="entry name" value="HisK_dim/P_dom"/>
</dbReference>
<dbReference type="SMART" id="SM00387">
    <property type="entry name" value="HATPase_c"/>
    <property type="match status" value="1"/>
</dbReference>
<dbReference type="Pfam" id="PF02518">
    <property type="entry name" value="HATPase_c"/>
    <property type="match status" value="1"/>
</dbReference>
<feature type="region of interest" description="Disordered" evidence="10">
    <location>
        <begin position="1"/>
        <end position="23"/>
    </location>
</feature>
<dbReference type="CDD" id="cd00130">
    <property type="entry name" value="PAS"/>
    <property type="match status" value="1"/>
</dbReference>
<dbReference type="InterPro" id="IPR011006">
    <property type="entry name" value="CheY-like_superfamily"/>
</dbReference>
<dbReference type="Gene3D" id="3.40.50.2300">
    <property type="match status" value="2"/>
</dbReference>
<dbReference type="RefSeq" id="WP_162271475.1">
    <property type="nucleotide sequence ID" value="NZ_CP015136.1"/>
</dbReference>
<dbReference type="InterPro" id="IPR035965">
    <property type="entry name" value="PAS-like_dom_sf"/>
</dbReference>
<evidence type="ECO:0000259" key="13">
    <source>
        <dbReference type="PROSITE" id="PS50112"/>
    </source>
</evidence>
<reference evidence="16" key="2">
    <citation type="submission" date="2016-04" db="EMBL/GenBank/DDBJ databases">
        <title>First Complete Genome Sequence of a Subdivision 6 Acidobacterium.</title>
        <authorList>
            <person name="Huang S."/>
            <person name="Vieira S."/>
            <person name="Bunk B."/>
            <person name="Riedel T."/>
            <person name="Sproeer C."/>
            <person name="Overmann J."/>
        </authorList>
    </citation>
    <scope>NUCLEOTIDE SEQUENCE [LARGE SCALE GENOMIC DNA]</scope>
    <source>
        <strain evidence="16">DSM 100886 HEG_-6_39</strain>
    </source>
</reference>
<dbReference type="PANTHER" id="PTHR43065:SF46">
    <property type="entry name" value="C4-DICARBOXYLATE TRANSPORT SENSOR PROTEIN DCTB"/>
    <property type="match status" value="1"/>
</dbReference>
<evidence type="ECO:0000313" key="15">
    <source>
        <dbReference type="EMBL" id="AMY11337.1"/>
    </source>
</evidence>
<feature type="domain" description="Response regulatory" evidence="12">
    <location>
        <begin position="53"/>
        <end position="169"/>
    </location>
</feature>
<dbReference type="Pfam" id="PF00512">
    <property type="entry name" value="HisKA"/>
    <property type="match status" value="1"/>
</dbReference>
<dbReference type="InterPro" id="IPR003594">
    <property type="entry name" value="HATPase_dom"/>
</dbReference>
<dbReference type="InterPro" id="IPR000700">
    <property type="entry name" value="PAS-assoc_C"/>
</dbReference>
<dbReference type="PANTHER" id="PTHR43065">
    <property type="entry name" value="SENSOR HISTIDINE KINASE"/>
    <property type="match status" value="1"/>
</dbReference>
<keyword evidence="6" id="KW-0418">Kinase</keyword>
<dbReference type="PRINTS" id="PR00344">
    <property type="entry name" value="BCTRLSENSOR"/>
</dbReference>
<evidence type="ECO:0000256" key="2">
    <source>
        <dbReference type="ARBA" id="ARBA00012438"/>
    </source>
</evidence>
<feature type="domain" description="PAC" evidence="14">
    <location>
        <begin position="265"/>
        <end position="315"/>
    </location>
</feature>
<keyword evidence="8" id="KW-0902">Two-component regulatory system</keyword>
<dbReference type="STRING" id="1855912.LuPra_04587"/>
<dbReference type="PROSITE" id="PS50110">
    <property type="entry name" value="RESPONSE_REGULATORY"/>
    <property type="match status" value="2"/>
</dbReference>
<dbReference type="InterPro" id="IPR036890">
    <property type="entry name" value="HATPase_C_sf"/>
</dbReference>
<dbReference type="InterPro" id="IPR013767">
    <property type="entry name" value="PAS_fold"/>
</dbReference>
<dbReference type="NCBIfam" id="TIGR00229">
    <property type="entry name" value="sensory_box"/>
    <property type="match status" value="1"/>
</dbReference>
<dbReference type="InterPro" id="IPR004358">
    <property type="entry name" value="Sig_transdc_His_kin-like_C"/>
</dbReference>
<comment type="catalytic activity">
    <reaction evidence="1">
        <text>ATP + protein L-histidine = ADP + protein N-phospho-L-histidine.</text>
        <dbReference type="EC" id="2.7.13.3"/>
    </reaction>
</comment>
<evidence type="ECO:0000259" key="11">
    <source>
        <dbReference type="PROSITE" id="PS50109"/>
    </source>
</evidence>
<dbReference type="GO" id="GO:0006355">
    <property type="term" value="P:regulation of DNA-templated transcription"/>
    <property type="evidence" value="ECO:0007669"/>
    <property type="project" value="InterPro"/>
</dbReference>
<evidence type="ECO:0000313" key="16">
    <source>
        <dbReference type="Proteomes" id="UP000076079"/>
    </source>
</evidence>
<keyword evidence="7" id="KW-0067">ATP-binding</keyword>
<name>A0A143PRJ0_LUTPR</name>
<dbReference type="SUPFAM" id="SSF55785">
    <property type="entry name" value="PYP-like sensor domain (PAS domain)"/>
    <property type="match status" value="1"/>
</dbReference>
<keyword evidence="16" id="KW-1185">Reference proteome</keyword>
<dbReference type="PROSITE" id="PS50112">
    <property type="entry name" value="PAS"/>
    <property type="match status" value="1"/>
</dbReference>
<keyword evidence="3 9" id="KW-0597">Phosphoprotein</keyword>
<dbReference type="AlphaFoldDB" id="A0A143PRJ0"/>
<evidence type="ECO:0000256" key="7">
    <source>
        <dbReference type="ARBA" id="ARBA00022840"/>
    </source>
</evidence>
<evidence type="ECO:0000259" key="14">
    <source>
        <dbReference type="PROSITE" id="PS50113"/>
    </source>
</evidence>
<evidence type="ECO:0000256" key="5">
    <source>
        <dbReference type="ARBA" id="ARBA00022741"/>
    </source>
</evidence>
<dbReference type="CDD" id="cd00082">
    <property type="entry name" value="HisKA"/>
    <property type="match status" value="1"/>
</dbReference>
<dbReference type="InterPro" id="IPR036097">
    <property type="entry name" value="HisK_dim/P_sf"/>
</dbReference>
<dbReference type="SMART" id="SM00448">
    <property type="entry name" value="REC"/>
    <property type="match status" value="2"/>
</dbReference>
<dbReference type="InterPro" id="IPR005467">
    <property type="entry name" value="His_kinase_dom"/>
</dbReference>
<dbReference type="InterPro" id="IPR001789">
    <property type="entry name" value="Sig_transdc_resp-reg_receiver"/>
</dbReference>
<proteinExistence type="predicted"/>
<dbReference type="Pfam" id="PF00989">
    <property type="entry name" value="PAS"/>
    <property type="match status" value="1"/>
</dbReference>
<dbReference type="Gene3D" id="3.30.565.10">
    <property type="entry name" value="Histidine kinase-like ATPase, C-terminal domain"/>
    <property type="match status" value="1"/>
</dbReference>
<sequence>MSRDTSSPLVRRQSIPSATAPVTDAPDAALQQGLFGDTASTARVRRGPPRAIRLLLVEDSHDDAWMVQRQLERGGFAPDILRVQDASGVRGALQGGRWDLVIVDYALPGLSGIDAIRIVRQHCTNLPCLLVSGTVGEQVAVEAMRLGANDYLLKGNLTRLVPAVERELRESESRSERRRAEGALAASEERTRLIIEHALDAVVSFTAQGQITEWNLRAEELFGRSRVEVIGRPFHEVVLAVPARREFLDALSVGFAPACALGARRRAEVVGEHRDGRDLSLELSLVPVPSSAGLSYSAFMRDLSERRDGEAKRASLEAQLRQSQKMEAIGKLAGGVAHDFNNLLTVIQGQSALLEDQMLAADEVGPAARAIGEAADKAAELTRQLLAFSRRQVVQLTPTDVNELVADLGKLLRRLIGADIELHTVLAPGRVHINADAGMIEQVLMNLAVNARDAMPTGGSLVVSTAIVHARPPRTATAAPGPGQYARLTVRDSGLGIEADHLPHIFEPFYTTKDKARSTGLGLATVFGIVEQHRGWVEVRTKVGEGTQFDVYMPQCLSKVAAATPAMPAAPTLPRGHECVMVVEDELPVREMVRDVLVRQGYRVYEAASGREALDLWSRHQRDIDLLLTDIVMPDGIMGTDLVQRLTATRADLPVIFTSGYSQESDRLPTLIGGVNFLQKPYRPAALIRLIRERLDARAR</sequence>
<dbReference type="InterPro" id="IPR000014">
    <property type="entry name" value="PAS"/>
</dbReference>
<protein>
    <recommendedName>
        <fullName evidence="2">histidine kinase</fullName>
        <ecNumber evidence="2">2.7.13.3</ecNumber>
    </recommendedName>
</protein>
<dbReference type="SUPFAM" id="SSF55874">
    <property type="entry name" value="ATPase domain of HSP90 chaperone/DNA topoisomerase II/histidine kinase"/>
    <property type="match status" value="1"/>
</dbReference>